<gene>
    <name evidence="1" type="ORF">LQ50_24360</name>
</gene>
<sequence>MGSFQSICEQFAQTLGGKAEIKQNVCSVSLKRRFNASVQGKPSKNVTPVGIEFESLDQFGNALNILEIAILQEEIPSFMWAVTQQGLIVSALHNHWIFIEPMILYMHVQSVEPPLHFAKKVARAFSYLNSRPIP</sequence>
<keyword evidence="1" id="KW-0489">Methyltransferase</keyword>
<dbReference type="eggNOG" id="ENOG5032SSA">
    <property type="taxonomic scope" value="Bacteria"/>
</dbReference>
<keyword evidence="1" id="KW-0808">Transferase</keyword>
<name>A0A0B0IE55_9BACI</name>
<dbReference type="GO" id="GO:0032259">
    <property type="term" value="P:methylation"/>
    <property type="evidence" value="ECO:0007669"/>
    <property type="project" value="UniProtKB-KW"/>
</dbReference>
<dbReference type="RefSeq" id="WP_034633945.1">
    <property type="nucleotide sequence ID" value="NZ_JRJU01000060.1"/>
</dbReference>
<dbReference type="OrthoDB" id="4687120at2"/>
<dbReference type="EMBL" id="JRJU01000060">
    <property type="protein sequence ID" value="KHF37936.1"/>
    <property type="molecule type" value="Genomic_DNA"/>
</dbReference>
<dbReference type="GO" id="GO:0008168">
    <property type="term" value="F:methyltransferase activity"/>
    <property type="evidence" value="ECO:0007669"/>
    <property type="project" value="UniProtKB-KW"/>
</dbReference>
<accession>A0A0B0IE55</accession>
<organism evidence="1 2">
    <name type="scientific">Halalkalibacter okhensis</name>
    <dbReference type="NCBI Taxonomy" id="333138"/>
    <lineage>
        <taxon>Bacteria</taxon>
        <taxon>Bacillati</taxon>
        <taxon>Bacillota</taxon>
        <taxon>Bacilli</taxon>
        <taxon>Bacillales</taxon>
        <taxon>Bacillaceae</taxon>
        <taxon>Halalkalibacter</taxon>
    </lineage>
</organism>
<evidence type="ECO:0000313" key="1">
    <source>
        <dbReference type="EMBL" id="KHF37936.1"/>
    </source>
</evidence>
<protein>
    <submittedName>
        <fullName evidence="1">Methyltransferase</fullName>
    </submittedName>
</protein>
<dbReference type="STRING" id="333138.LQ50_24360"/>
<dbReference type="Proteomes" id="UP000030832">
    <property type="component" value="Unassembled WGS sequence"/>
</dbReference>
<dbReference type="AlphaFoldDB" id="A0A0B0IE55"/>
<reference evidence="1 2" key="1">
    <citation type="submission" date="2014-09" db="EMBL/GenBank/DDBJ databases">
        <title>Genome sequencing and annotation of Bacillus Okhensis strain Kh10-101T.</title>
        <authorList>
            <person name="Prakash J.S."/>
        </authorList>
    </citation>
    <scope>NUCLEOTIDE SEQUENCE [LARGE SCALE GENOMIC DNA]</scope>
    <source>
        <strain evidence="2">Kh10-101T</strain>
    </source>
</reference>
<dbReference type="Pfam" id="PF07485">
    <property type="entry name" value="DUF1529"/>
    <property type="match status" value="1"/>
</dbReference>
<dbReference type="InterPro" id="IPR011094">
    <property type="entry name" value="Uncharacterised_LppY/LpqO"/>
</dbReference>
<evidence type="ECO:0000313" key="2">
    <source>
        <dbReference type="Proteomes" id="UP000030832"/>
    </source>
</evidence>
<keyword evidence="2" id="KW-1185">Reference proteome</keyword>
<proteinExistence type="predicted"/>
<comment type="caution">
    <text evidence="1">The sequence shown here is derived from an EMBL/GenBank/DDBJ whole genome shotgun (WGS) entry which is preliminary data.</text>
</comment>